<proteinExistence type="predicted"/>
<dbReference type="EMBL" id="JABAEW010000055">
    <property type="protein sequence ID" value="NMD88699.1"/>
    <property type="molecule type" value="Genomic_DNA"/>
</dbReference>
<evidence type="ECO:0000313" key="1">
    <source>
        <dbReference type="EMBL" id="NMD88699.1"/>
    </source>
</evidence>
<gene>
    <name evidence="1" type="ORF">HF882_19105</name>
</gene>
<dbReference type="AlphaFoldDB" id="A0A848B4Z7"/>
<evidence type="ECO:0000313" key="2">
    <source>
        <dbReference type="Proteomes" id="UP000576225"/>
    </source>
</evidence>
<dbReference type="RefSeq" id="WP_168963746.1">
    <property type="nucleotide sequence ID" value="NZ_CALXNT010000042.1"/>
</dbReference>
<name>A0A848B4Z7_9BACT</name>
<dbReference type="Proteomes" id="UP000576225">
    <property type="component" value="Unassembled WGS sequence"/>
</dbReference>
<sequence>MQESKWLFPDILGEIIKRFGTFPGDIPGSVLNGFHSIFDGIACFFGGRFFPAAAEYGKDGNRHDRHNQFTQHTHSLPPRFDDLAGIGL</sequence>
<comment type="caution">
    <text evidence="1">The sequence shown here is derived from an EMBL/GenBank/DDBJ whole genome shotgun (WGS) entry which is preliminary data.</text>
</comment>
<reference evidence="1 2" key="1">
    <citation type="submission" date="2020-04" db="EMBL/GenBank/DDBJ databases">
        <authorList>
            <person name="Hitch T.C.A."/>
            <person name="Wylensek D."/>
            <person name="Clavel T."/>
        </authorList>
    </citation>
    <scope>NUCLEOTIDE SEQUENCE [LARGE SCALE GENOMIC DNA]</scope>
    <source>
        <strain evidence="1 2">COR2-253-APC-1A</strain>
    </source>
</reference>
<organism evidence="1 2">
    <name type="scientific">Victivallis vadensis</name>
    <dbReference type="NCBI Taxonomy" id="172901"/>
    <lineage>
        <taxon>Bacteria</taxon>
        <taxon>Pseudomonadati</taxon>
        <taxon>Lentisphaerota</taxon>
        <taxon>Lentisphaeria</taxon>
        <taxon>Victivallales</taxon>
        <taxon>Victivallaceae</taxon>
        <taxon>Victivallis</taxon>
    </lineage>
</organism>
<accession>A0A848B4Z7</accession>
<protein>
    <submittedName>
        <fullName evidence="1">Uncharacterized protein</fullName>
    </submittedName>
</protein>